<dbReference type="SMART" id="SM00466">
    <property type="entry name" value="SRA"/>
    <property type="match status" value="1"/>
</dbReference>
<evidence type="ECO:0000313" key="6">
    <source>
        <dbReference type="Proteomes" id="UP000256645"/>
    </source>
</evidence>
<feature type="domain" description="YDG" evidence="4">
    <location>
        <begin position="56"/>
        <end position="210"/>
    </location>
</feature>
<dbReference type="OrthoDB" id="2270193at2759"/>
<protein>
    <recommendedName>
        <fullName evidence="4">YDG domain-containing protein</fullName>
    </recommendedName>
</protein>
<evidence type="ECO:0000313" key="5">
    <source>
        <dbReference type="EMBL" id="RDW66327.1"/>
    </source>
</evidence>
<dbReference type="GO" id="GO:0044027">
    <property type="term" value="P:negative regulation of gene expression via chromosomal CpG island methylation"/>
    <property type="evidence" value="ECO:0007669"/>
    <property type="project" value="TreeGrafter"/>
</dbReference>
<dbReference type="InterPro" id="IPR045134">
    <property type="entry name" value="UHRF1/2-like"/>
</dbReference>
<dbReference type="Proteomes" id="UP000256645">
    <property type="component" value="Unassembled WGS sequence"/>
</dbReference>
<dbReference type="InterPro" id="IPR003105">
    <property type="entry name" value="SRA_YDG"/>
</dbReference>
<name>A0A3D8QX21_9HELO</name>
<dbReference type="PANTHER" id="PTHR14140">
    <property type="entry name" value="E3 UBIQUITIN-PROTEIN LIGASE UHRF-RELATED"/>
    <property type="match status" value="1"/>
</dbReference>
<dbReference type="Gene3D" id="2.30.280.10">
    <property type="entry name" value="SRA-YDG"/>
    <property type="match status" value="1"/>
</dbReference>
<dbReference type="GO" id="GO:0005634">
    <property type="term" value="C:nucleus"/>
    <property type="evidence" value="ECO:0007669"/>
    <property type="project" value="UniProtKB-SubCell"/>
</dbReference>
<sequence>MNNPASALNLAQPSPPQPDHPIFGDNGPMRGFLWDGPGKYYKDPAKGHLWKDPKVFGHNGCQVGQVWCTQFAAWRDGAHGNHNKAISFDEDEGVYSIIVKSKENYDLDDEIYYLPLPDGGPNSDANMTAPVCQGFARSAIENEIFKREAAAGRQSTSQRKFVRVLRAHGGEVARSPKEGLRYDGLYTVESILKVARDDGPNSICLVRLVRERSQPSIDLTRPTPAEREVFKQIRAGY</sequence>
<dbReference type="InterPro" id="IPR015947">
    <property type="entry name" value="PUA-like_sf"/>
</dbReference>
<dbReference type="STRING" id="1849047.A0A3D8QX21"/>
<dbReference type="PROSITE" id="PS51015">
    <property type="entry name" value="YDG"/>
    <property type="match status" value="1"/>
</dbReference>
<dbReference type="EMBL" id="PDLM01000011">
    <property type="protein sequence ID" value="RDW66327.1"/>
    <property type="molecule type" value="Genomic_DNA"/>
</dbReference>
<gene>
    <name evidence="5" type="ORF">BP6252_09962</name>
</gene>
<dbReference type="InterPro" id="IPR036987">
    <property type="entry name" value="SRA-YDG_sf"/>
</dbReference>
<dbReference type="GO" id="GO:0061630">
    <property type="term" value="F:ubiquitin protein ligase activity"/>
    <property type="evidence" value="ECO:0007669"/>
    <property type="project" value="TreeGrafter"/>
</dbReference>
<evidence type="ECO:0000256" key="3">
    <source>
        <dbReference type="SAM" id="MobiDB-lite"/>
    </source>
</evidence>
<accession>A0A3D8QX21</accession>
<proteinExistence type="predicted"/>
<evidence type="ECO:0000256" key="2">
    <source>
        <dbReference type="PROSITE-ProRule" id="PRU00358"/>
    </source>
</evidence>
<dbReference type="AlphaFoldDB" id="A0A3D8QX21"/>
<comment type="caution">
    <text evidence="5">The sequence shown here is derived from an EMBL/GenBank/DDBJ whole genome shotgun (WGS) entry which is preliminary data.</text>
</comment>
<feature type="region of interest" description="Disordered" evidence="3">
    <location>
        <begin position="1"/>
        <end position="28"/>
    </location>
</feature>
<organism evidence="5 6">
    <name type="scientific">Coleophoma cylindrospora</name>
    <dbReference type="NCBI Taxonomy" id="1849047"/>
    <lineage>
        <taxon>Eukaryota</taxon>
        <taxon>Fungi</taxon>
        <taxon>Dikarya</taxon>
        <taxon>Ascomycota</taxon>
        <taxon>Pezizomycotina</taxon>
        <taxon>Leotiomycetes</taxon>
        <taxon>Helotiales</taxon>
        <taxon>Dermateaceae</taxon>
        <taxon>Coleophoma</taxon>
    </lineage>
</organism>
<keyword evidence="6" id="KW-1185">Reference proteome</keyword>
<keyword evidence="1 2" id="KW-0539">Nucleus</keyword>
<reference evidence="5 6" key="1">
    <citation type="journal article" date="2018" name="IMA Fungus">
        <title>IMA Genome-F 9: Draft genome sequence of Annulohypoxylon stygium, Aspergillus mulundensis, Berkeleyomyces basicola (syn. Thielaviopsis basicola), Ceratocystis smalleyi, two Cercospora beticola strains, Coleophoma cylindrospora, Fusarium fracticaudum, Phialophora cf. hyalina, and Morchella septimelata.</title>
        <authorList>
            <person name="Wingfield B.D."/>
            <person name="Bills G.F."/>
            <person name="Dong Y."/>
            <person name="Huang W."/>
            <person name="Nel W.J."/>
            <person name="Swalarsk-Parry B.S."/>
            <person name="Vaghefi N."/>
            <person name="Wilken P.M."/>
            <person name="An Z."/>
            <person name="de Beer Z.W."/>
            <person name="De Vos L."/>
            <person name="Chen L."/>
            <person name="Duong T.A."/>
            <person name="Gao Y."/>
            <person name="Hammerbacher A."/>
            <person name="Kikkert J.R."/>
            <person name="Li Y."/>
            <person name="Li H."/>
            <person name="Li K."/>
            <person name="Li Q."/>
            <person name="Liu X."/>
            <person name="Ma X."/>
            <person name="Naidoo K."/>
            <person name="Pethybridge S.J."/>
            <person name="Sun J."/>
            <person name="Steenkamp E.T."/>
            <person name="van der Nest M.A."/>
            <person name="van Wyk S."/>
            <person name="Wingfield M.J."/>
            <person name="Xiong C."/>
            <person name="Yue Q."/>
            <person name="Zhang X."/>
        </authorList>
    </citation>
    <scope>NUCLEOTIDE SEQUENCE [LARGE SCALE GENOMIC DNA]</scope>
    <source>
        <strain evidence="5 6">BP6252</strain>
    </source>
</reference>
<comment type="subcellular location">
    <subcellularLocation>
        <location evidence="2">Nucleus</location>
    </subcellularLocation>
</comment>
<dbReference type="GO" id="GO:0016567">
    <property type="term" value="P:protein ubiquitination"/>
    <property type="evidence" value="ECO:0007669"/>
    <property type="project" value="TreeGrafter"/>
</dbReference>
<dbReference type="Pfam" id="PF02182">
    <property type="entry name" value="SAD_SRA"/>
    <property type="match status" value="1"/>
</dbReference>
<evidence type="ECO:0000256" key="1">
    <source>
        <dbReference type="ARBA" id="ARBA00023242"/>
    </source>
</evidence>
<feature type="compositionally biased region" description="Polar residues" evidence="3">
    <location>
        <begin position="1"/>
        <end position="12"/>
    </location>
</feature>
<dbReference type="SUPFAM" id="SSF88697">
    <property type="entry name" value="PUA domain-like"/>
    <property type="match status" value="1"/>
</dbReference>
<evidence type="ECO:0000259" key="4">
    <source>
        <dbReference type="PROSITE" id="PS51015"/>
    </source>
</evidence>
<dbReference type="PANTHER" id="PTHR14140:SF27">
    <property type="entry name" value="OS04G0289800 PROTEIN"/>
    <property type="match status" value="1"/>
</dbReference>